<evidence type="ECO:0000313" key="4">
    <source>
        <dbReference type="EMBL" id="PTX55068.1"/>
    </source>
</evidence>
<dbReference type="InterPro" id="IPR025403">
    <property type="entry name" value="TgpA-like_C"/>
</dbReference>
<dbReference type="AlphaFoldDB" id="A0A2T6BG75"/>
<evidence type="ECO:0000313" key="5">
    <source>
        <dbReference type="Proteomes" id="UP000244240"/>
    </source>
</evidence>
<name>A0A2T6BG75_9BACL</name>
<keyword evidence="2" id="KW-0472">Membrane</keyword>
<sequence length="232" mass="27794">MRRKRNIFGGKRHEASTREKEVGHGVSPDYREARKQLSEILKEENRSKQNWLLDIERQLDAWSQEANRWLSHWMETLFGMDVDVRIGWLLPFLLALMGGLTFFWLRRRVHFHRTVEQRLSGTSSFEKHPSSRWWDLAETYAERREYREGIRCLFRSVLVSLNERRVLVQGDFKTNREYRQEVERNRSELLPAFSALIQRFDRVWYGRVEAREEDYTEFKRLSAELVKGGGAG</sequence>
<feature type="domain" description="Protein-glutamine gamma-glutamyltransferase-like C-terminal" evidence="3">
    <location>
        <begin position="153"/>
        <end position="220"/>
    </location>
</feature>
<feature type="region of interest" description="Disordered" evidence="1">
    <location>
        <begin position="1"/>
        <end position="25"/>
    </location>
</feature>
<dbReference type="Pfam" id="PF13559">
    <property type="entry name" value="DUF4129"/>
    <property type="match status" value="1"/>
</dbReference>
<accession>A0A2T6BG75</accession>
<reference evidence="4 5" key="1">
    <citation type="submission" date="2018-04" db="EMBL/GenBank/DDBJ databases">
        <title>Genomic Encyclopedia of Archaeal and Bacterial Type Strains, Phase II (KMG-II): from individual species to whole genera.</title>
        <authorList>
            <person name="Goeker M."/>
        </authorList>
    </citation>
    <scope>NUCLEOTIDE SEQUENCE [LARGE SCALE GENOMIC DNA]</scope>
    <source>
        <strain evidence="4 5">DSM 45787</strain>
    </source>
</reference>
<dbReference type="EMBL" id="QBKR01000022">
    <property type="protein sequence ID" value="PTX55068.1"/>
    <property type="molecule type" value="Genomic_DNA"/>
</dbReference>
<feature type="transmembrane region" description="Helical" evidence="2">
    <location>
        <begin position="86"/>
        <end position="105"/>
    </location>
</feature>
<keyword evidence="2" id="KW-0812">Transmembrane</keyword>
<evidence type="ECO:0000256" key="1">
    <source>
        <dbReference type="SAM" id="MobiDB-lite"/>
    </source>
</evidence>
<keyword evidence="5" id="KW-1185">Reference proteome</keyword>
<protein>
    <submittedName>
        <fullName evidence="4">Uncharacterized protein DUF4129</fullName>
    </submittedName>
</protein>
<proteinExistence type="predicted"/>
<dbReference type="Proteomes" id="UP000244240">
    <property type="component" value="Unassembled WGS sequence"/>
</dbReference>
<feature type="compositionally biased region" description="Basic and acidic residues" evidence="1">
    <location>
        <begin position="11"/>
        <end position="25"/>
    </location>
</feature>
<gene>
    <name evidence="4" type="ORF">C8P63_12228</name>
</gene>
<dbReference type="RefSeq" id="WP_170109675.1">
    <property type="nucleotide sequence ID" value="NZ_QBKR01000022.1"/>
</dbReference>
<comment type="caution">
    <text evidence="4">The sequence shown here is derived from an EMBL/GenBank/DDBJ whole genome shotgun (WGS) entry which is preliminary data.</text>
</comment>
<organism evidence="4 5">
    <name type="scientific">Melghirimyces profundicolus</name>
    <dbReference type="NCBI Taxonomy" id="1242148"/>
    <lineage>
        <taxon>Bacteria</taxon>
        <taxon>Bacillati</taxon>
        <taxon>Bacillota</taxon>
        <taxon>Bacilli</taxon>
        <taxon>Bacillales</taxon>
        <taxon>Thermoactinomycetaceae</taxon>
        <taxon>Melghirimyces</taxon>
    </lineage>
</organism>
<evidence type="ECO:0000259" key="3">
    <source>
        <dbReference type="Pfam" id="PF13559"/>
    </source>
</evidence>
<keyword evidence="2" id="KW-1133">Transmembrane helix</keyword>
<evidence type="ECO:0000256" key="2">
    <source>
        <dbReference type="SAM" id="Phobius"/>
    </source>
</evidence>